<proteinExistence type="predicted"/>
<name>A0A8T9ATK1_9HYPH</name>
<evidence type="ECO:0000259" key="1">
    <source>
        <dbReference type="Pfam" id="PF04480"/>
    </source>
</evidence>
<dbReference type="Pfam" id="PF04480">
    <property type="entry name" value="DUF559"/>
    <property type="match status" value="1"/>
</dbReference>
<organism evidence="2 3">
    <name type="scientific">Mesorhizobium intechi</name>
    <dbReference type="NCBI Taxonomy" id="537601"/>
    <lineage>
        <taxon>Bacteria</taxon>
        <taxon>Pseudomonadati</taxon>
        <taxon>Pseudomonadota</taxon>
        <taxon>Alphaproteobacteria</taxon>
        <taxon>Hyphomicrobiales</taxon>
        <taxon>Phyllobacteriaceae</taxon>
        <taxon>Mesorhizobium</taxon>
    </lineage>
</organism>
<accession>A0A8T9ATK1</accession>
<sequence length="138" mass="16244">MRGPAIKTTGRARRLRQSDNDAENALWTELRDRRLNGHKFVRQFPIGSYFADFACREYQLVVEVDGSQHTDNKYDRVRDHFMVSNDWSVLRFWNVDVLKDRNAVLETILAAIEQRLDRHIETNDLRFVAAKGYGEIYP</sequence>
<protein>
    <submittedName>
        <fullName evidence="2">DUF559 domain-containing protein</fullName>
    </submittedName>
</protein>
<dbReference type="RefSeq" id="WP_143973707.1">
    <property type="nucleotide sequence ID" value="NZ_PNOT02000082.1"/>
</dbReference>
<dbReference type="PANTHER" id="PTHR38590">
    <property type="entry name" value="BLL0828 PROTEIN"/>
    <property type="match status" value="1"/>
</dbReference>
<dbReference type="Gene3D" id="3.40.960.10">
    <property type="entry name" value="VSR Endonuclease"/>
    <property type="match status" value="1"/>
</dbReference>
<comment type="caution">
    <text evidence="2">The sequence shown here is derived from an EMBL/GenBank/DDBJ whole genome shotgun (WGS) entry which is preliminary data.</text>
</comment>
<dbReference type="InterPro" id="IPR007569">
    <property type="entry name" value="DUF559"/>
</dbReference>
<dbReference type="PANTHER" id="PTHR38590:SF1">
    <property type="entry name" value="BLL0828 PROTEIN"/>
    <property type="match status" value="1"/>
</dbReference>
<dbReference type="CDD" id="cd01038">
    <property type="entry name" value="Endonuclease_DUF559"/>
    <property type="match status" value="1"/>
</dbReference>
<dbReference type="SUPFAM" id="SSF52980">
    <property type="entry name" value="Restriction endonuclease-like"/>
    <property type="match status" value="1"/>
</dbReference>
<keyword evidence="3" id="KW-1185">Reference proteome</keyword>
<dbReference type="AlphaFoldDB" id="A0A8T9ATK1"/>
<gene>
    <name evidence="2" type="ORF">C1D09_007690</name>
</gene>
<dbReference type="EMBL" id="PNOT02000082">
    <property type="protein sequence ID" value="TSE12759.1"/>
    <property type="molecule type" value="Genomic_DNA"/>
</dbReference>
<reference evidence="2" key="1">
    <citation type="submission" date="2019-07" db="EMBL/GenBank/DDBJ databases">
        <title>Mesorhizobum intechiensis sp. nov. isolated from nodules of Lotus tenuis growing in lowlands of the Flooding Pampa, Argentina.</title>
        <authorList>
            <person name="Estrella M.J."/>
            <person name="Torres Tejerizo G.A."/>
            <person name="Cumpa Velazquez L.M."/>
            <person name="Fontana F."/>
            <person name="Hansen L."/>
            <person name="Pistorio M."/>
            <person name="Sannazzaro A.I."/>
        </authorList>
    </citation>
    <scope>NUCLEOTIDE SEQUENCE</scope>
    <source>
        <strain evidence="2">BD68</strain>
    </source>
</reference>
<dbReference type="InterPro" id="IPR011335">
    <property type="entry name" value="Restrct_endonuc-II-like"/>
</dbReference>
<evidence type="ECO:0000313" key="3">
    <source>
        <dbReference type="Proteomes" id="UP000235507"/>
    </source>
</evidence>
<evidence type="ECO:0000313" key="2">
    <source>
        <dbReference type="EMBL" id="TSE12759.1"/>
    </source>
</evidence>
<dbReference type="Proteomes" id="UP000235507">
    <property type="component" value="Unassembled WGS sequence"/>
</dbReference>
<dbReference type="InterPro" id="IPR047216">
    <property type="entry name" value="Endonuclease_DUF559_bact"/>
</dbReference>
<dbReference type="OrthoDB" id="9798754at2"/>
<feature type="domain" description="DUF559" evidence="1">
    <location>
        <begin position="8"/>
        <end position="112"/>
    </location>
</feature>